<feature type="compositionally biased region" description="Basic and acidic residues" evidence="2">
    <location>
        <begin position="356"/>
        <end position="368"/>
    </location>
</feature>
<dbReference type="PANTHER" id="PTHR43022">
    <property type="entry name" value="PROTEIN SMF"/>
    <property type="match status" value="1"/>
</dbReference>
<dbReference type="GO" id="GO:0009294">
    <property type="term" value="P:DNA-mediated transformation"/>
    <property type="evidence" value="ECO:0007669"/>
    <property type="project" value="InterPro"/>
</dbReference>
<comment type="similarity">
    <text evidence="1">Belongs to the DprA/Smf family.</text>
</comment>
<gene>
    <name evidence="4" type="ORF">JF69_09640</name>
</gene>
<dbReference type="OrthoDB" id="9785707at2"/>
<comment type="caution">
    <text evidence="4">The sequence shown here is derived from an EMBL/GenBank/DDBJ whole genome shotgun (WGS) entry which is preliminary data.</text>
</comment>
<protein>
    <submittedName>
        <fullName evidence="4">DNA protecting protein DprA</fullName>
    </submittedName>
</protein>
<dbReference type="InterPro" id="IPR057666">
    <property type="entry name" value="DrpA_SLOG"/>
</dbReference>
<evidence type="ECO:0000256" key="2">
    <source>
        <dbReference type="SAM" id="MobiDB-lite"/>
    </source>
</evidence>
<evidence type="ECO:0000313" key="5">
    <source>
        <dbReference type="Proteomes" id="UP000033648"/>
    </source>
</evidence>
<dbReference type="Proteomes" id="UP000033648">
    <property type="component" value="Unassembled WGS sequence"/>
</dbReference>
<organism evidence="4 5">
    <name type="scientific">Bifidobacterium asteroides</name>
    <dbReference type="NCBI Taxonomy" id="1684"/>
    <lineage>
        <taxon>Bacteria</taxon>
        <taxon>Bacillati</taxon>
        <taxon>Actinomycetota</taxon>
        <taxon>Actinomycetes</taxon>
        <taxon>Bifidobacteriales</taxon>
        <taxon>Bifidobacteriaceae</taxon>
        <taxon>Bifidobacterium</taxon>
    </lineage>
</organism>
<dbReference type="EMBL" id="JWME01000011">
    <property type="protein sequence ID" value="KJY49658.1"/>
    <property type="molecule type" value="Genomic_DNA"/>
</dbReference>
<dbReference type="SUPFAM" id="SSF102405">
    <property type="entry name" value="MCP/YpsA-like"/>
    <property type="match status" value="1"/>
</dbReference>
<evidence type="ECO:0000313" key="4">
    <source>
        <dbReference type="EMBL" id="KJY49658.1"/>
    </source>
</evidence>
<proteinExistence type="inferred from homology"/>
<accession>A0A0F4KUD1</accession>
<dbReference type="Pfam" id="PF02481">
    <property type="entry name" value="DNA_processg_A"/>
    <property type="match status" value="1"/>
</dbReference>
<dbReference type="Gene3D" id="3.40.50.450">
    <property type="match status" value="1"/>
</dbReference>
<evidence type="ECO:0000259" key="3">
    <source>
        <dbReference type="Pfam" id="PF02481"/>
    </source>
</evidence>
<sequence length="553" mass="59832">MSKPLIKTMPAGRPRPMTMVKSDWLARAVLTLAADGPDAFMIACLLGSDQAADLCRNLIELGAPNQSDGKDPHEAARSKLDERFLKGTARWGRQTSPEDLSRFHKISSSWRRRLTPLLAMDTDQVRTMMTGGGQFWVMTPGDPCWPGQVDDLARRSDWAPPLCLWGRGNPEALMCCDHPLAVVGSRACDEYGRSIAHQIAIQAAGQGHLVVSGGAMGTDAAAHWGALAAGGGRTVAVFAGGLLHMGPKRNSRLFENIEADGGALISELPPGTIPEARRFLLRNRIIAALASDIVVAQARHRSGALNTANWGVELGRRVLAAPGRIDQPENTGCNRLIHEGKAELLLSASDIRDICHPAHGPIHPDEPVRQGTDSSVKTAEDHEHQGSRQPTQRVPSLDCDRPIQTTHGNQPLPITLKQSGTNKGRLSIHSQHKEHPSTPPSNPGMAHEHEKADDDRLTKEEATVLAAIRTCQRRGGPPMMGQLRTELANQEHELSVRHLMQLLGSLELRGSINLKGGCVVAEDQKNQAFQRQRSKSTTQPSAPADSSLRGGTK</sequence>
<feature type="compositionally biased region" description="Basic and acidic residues" evidence="2">
    <location>
        <begin position="446"/>
        <end position="457"/>
    </location>
</feature>
<reference evidence="4 5" key="1">
    <citation type="submission" date="2014-12" db="EMBL/GenBank/DDBJ databases">
        <title>Comparative genomics of the lactic acid bacteria isolated from the honey bee gut.</title>
        <authorList>
            <person name="Ellegaard K.M."/>
            <person name="Tamarit D."/>
            <person name="Javelind E."/>
            <person name="Olofsson T."/>
            <person name="Andersson S.G."/>
            <person name="Vasquez A."/>
        </authorList>
    </citation>
    <scope>NUCLEOTIDE SEQUENCE [LARGE SCALE GENOMIC DNA]</scope>
    <source>
        <strain evidence="4 5">Bin2</strain>
    </source>
</reference>
<name>A0A0F4KUD1_9BIFI</name>
<feature type="compositionally biased region" description="Polar residues" evidence="2">
    <location>
        <begin position="526"/>
        <end position="541"/>
    </location>
</feature>
<dbReference type="PANTHER" id="PTHR43022:SF1">
    <property type="entry name" value="PROTEIN SMF"/>
    <property type="match status" value="1"/>
</dbReference>
<feature type="region of interest" description="Disordered" evidence="2">
    <location>
        <begin position="356"/>
        <end position="457"/>
    </location>
</feature>
<dbReference type="InterPro" id="IPR003488">
    <property type="entry name" value="DprA"/>
</dbReference>
<evidence type="ECO:0000256" key="1">
    <source>
        <dbReference type="ARBA" id="ARBA00006525"/>
    </source>
</evidence>
<feature type="region of interest" description="Disordered" evidence="2">
    <location>
        <begin position="525"/>
        <end position="553"/>
    </location>
</feature>
<dbReference type="AlphaFoldDB" id="A0A0F4KUD1"/>
<dbReference type="PATRIC" id="fig|1684.4.peg.1046"/>
<feature type="domain" description="Smf/DprA SLOG" evidence="3">
    <location>
        <begin position="137"/>
        <end position="352"/>
    </location>
</feature>